<evidence type="ECO:0000256" key="1">
    <source>
        <dbReference type="SAM" id="MobiDB-lite"/>
    </source>
</evidence>
<reference evidence="2" key="1">
    <citation type="submission" date="2025-08" db="UniProtKB">
        <authorList>
            <consortium name="Ensembl"/>
        </authorList>
    </citation>
    <scope>IDENTIFICATION</scope>
</reference>
<sequence>AGGAGGRHRCEKNGDVKKRRSNQADIPDSLRQEAETCYRLRLPEDFYQFWKFCEELDPEKPSGGFLNIFAFSNFRSQGQPEGRQTGRGPDAF</sequence>
<reference evidence="2" key="2">
    <citation type="submission" date="2025-09" db="UniProtKB">
        <authorList>
            <consortium name="Ensembl"/>
        </authorList>
    </citation>
    <scope>IDENTIFICATION</scope>
</reference>
<evidence type="ECO:0000313" key="2">
    <source>
        <dbReference type="Ensembl" id="ENSBJAP00000010910.1"/>
    </source>
</evidence>
<evidence type="ECO:0008006" key="4">
    <source>
        <dbReference type="Google" id="ProtNLM"/>
    </source>
</evidence>
<protein>
    <recommendedName>
        <fullName evidence="4">Histone PARylation factor 1</fullName>
    </recommendedName>
</protein>
<dbReference type="Ensembl" id="ENSBJAT00000011221.1">
    <property type="protein sequence ID" value="ENSBJAP00000010910.1"/>
    <property type="gene ID" value="ENSBJAG00000007432.1"/>
</dbReference>
<name>A0A8C0B342_9AVES</name>
<dbReference type="Proteomes" id="UP000694555">
    <property type="component" value="Unplaced"/>
</dbReference>
<keyword evidence="3" id="KW-1185">Reference proteome</keyword>
<accession>A0A8C0B342</accession>
<organism evidence="2 3">
    <name type="scientific">Buteo japonicus</name>
    <dbReference type="NCBI Taxonomy" id="224669"/>
    <lineage>
        <taxon>Eukaryota</taxon>
        <taxon>Metazoa</taxon>
        <taxon>Chordata</taxon>
        <taxon>Craniata</taxon>
        <taxon>Vertebrata</taxon>
        <taxon>Euteleostomi</taxon>
        <taxon>Archelosauria</taxon>
        <taxon>Archosauria</taxon>
        <taxon>Dinosauria</taxon>
        <taxon>Saurischia</taxon>
        <taxon>Theropoda</taxon>
        <taxon>Coelurosauria</taxon>
        <taxon>Aves</taxon>
        <taxon>Neognathae</taxon>
        <taxon>Neoaves</taxon>
        <taxon>Telluraves</taxon>
        <taxon>Accipitrimorphae</taxon>
        <taxon>Accipitriformes</taxon>
        <taxon>Accipitridae</taxon>
        <taxon>Accipitrinae</taxon>
        <taxon>Buteo</taxon>
    </lineage>
</organism>
<proteinExistence type="predicted"/>
<feature type="region of interest" description="Disordered" evidence="1">
    <location>
        <begin position="1"/>
        <end position="28"/>
    </location>
</feature>
<evidence type="ECO:0000313" key="3">
    <source>
        <dbReference type="Proteomes" id="UP000694555"/>
    </source>
</evidence>
<feature type="compositionally biased region" description="Basic residues" evidence="1">
    <location>
        <begin position="1"/>
        <end position="10"/>
    </location>
</feature>
<dbReference type="AlphaFoldDB" id="A0A8C0B342"/>